<evidence type="ECO:0000259" key="3">
    <source>
        <dbReference type="PROSITE" id="PS51121"/>
    </source>
</evidence>
<dbReference type="Gene3D" id="2.40.50.120">
    <property type="match status" value="1"/>
</dbReference>
<feature type="signal peptide" evidence="2">
    <location>
        <begin position="1"/>
        <end position="22"/>
    </location>
</feature>
<gene>
    <name evidence="4" type="ORF">C0Q70_04041</name>
</gene>
<comment type="caution">
    <text evidence="1">Lacks conserved residue(s) required for the propagation of feature annotation.</text>
</comment>
<sequence length="151" mass="17060">MFFLVHLLSFLLLSSMVQICHAVCLDRSLEEREEMANVVVTGTVKKVMLDDRDSNRGMYKSEIEIKRVLKGENVVNQLANFIDPVRQHKMVMVDGFGDPHICENEVHVADTKIFLLNKGYNGELRLNSSILPITVVNLNYAEAVVKGSNHC</sequence>
<dbReference type="GO" id="GO:0043236">
    <property type="term" value="F:laminin binding"/>
    <property type="evidence" value="ECO:0007669"/>
    <property type="project" value="InterPro"/>
</dbReference>
<name>A0A2T7PUF7_POMCA</name>
<reference evidence="4 5" key="1">
    <citation type="submission" date="2018-04" db="EMBL/GenBank/DDBJ databases">
        <title>The genome of golden apple snail Pomacea canaliculata provides insight into stress tolerance and invasive adaptation.</title>
        <authorList>
            <person name="Liu C."/>
            <person name="Liu B."/>
            <person name="Ren Y."/>
            <person name="Zhang Y."/>
            <person name="Wang H."/>
            <person name="Li S."/>
            <person name="Jiang F."/>
            <person name="Yin L."/>
            <person name="Zhang G."/>
            <person name="Qian W."/>
            <person name="Fan W."/>
        </authorList>
    </citation>
    <scope>NUCLEOTIDE SEQUENCE [LARGE SCALE GENOMIC DNA]</scope>
    <source>
        <strain evidence="4">SZHN2017</strain>
        <tissue evidence="4">Muscle</tissue>
    </source>
</reference>
<feature type="domain" description="NtA" evidence="3">
    <location>
        <begin position="24"/>
        <end position="151"/>
    </location>
</feature>
<accession>A0A2T7PUF7</accession>
<proteinExistence type="predicted"/>
<evidence type="ECO:0000256" key="2">
    <source>
        <dbReference type="SAM" id="SignalP"/>
    </source>
</evidence>
<dbReference type="GO" id="GO:0043113">
    <property type="term" value="P:receptor clustering"/>
    <property type="evidence" value="ECO:0007669"/>
    <property type="project" value="InterPro"/>
</dbReference>
<dbReference type="SUPFAM" id="SSF50242">
    <property type="entry name" value="TIMP-like"/>
    <property type="match status" value="1"/>
</dbReference>
<dbReference type="InterPro" id="IPR008993">
    <property type="entry name" value="TIMP-like_OB-fold"/>
</dbReference>
<dbReference type="STRING" id="400727.A0A2T7PUF7"/>
<dbReference type="Proteomes" id="UP000245119">
    <property type="component" value="Linkage Group LG2"/>
</dbReference>
<feature type="chain" id="PRO_5015438002" description="NtA domain-containing protein" evidence="2">
    <location>
        <begin position="23"/>
        <end position="151"/>
    </location>
</feature>
<organism evidence="4 5">
    <name type="scientific">Pomacea canaliculata</name>
    <name type="common">Golden apple snail</name>
    <dbReference type="NCBI Taxonomy" id="400727"/>
    <lineage>
        <taxon>Eukaryota</taxon>
        <taxon>Metazoa</taxon>
        <taxon>Spiralia</taxon>
        <taxon>Lophotrochozoa</taxon>
        <taxon>Mollusca</taxon>
        <taxon>Gastropoda</taxon>
        <taxon>Caenogastropoda</taxon>
        <taxon>Architaenioglossa</taxon>
        <taxon>Ampullarioidea</taxon>
        <taxon>Ampullariidae</taxon>
        <taxon>Pomacea</taxon>
    </lineage>
</organism>
<dbReference type="Pfam" id="PF03146">
    <property type="entry name" value="NtA"/>
    <property type="match status" value="1"/>
</dbReference>
<keyword evidence="5" id="KW-1185">Reference proteome</keyword>
<comment type="caution">
    <text evidence="4">The sequence shown here is derived from an EMBL/GenBank/DDBJ whole genome shotgun (WGS) entry which is preliminary data.</text>
</comment>
<dbReference type="PROSITE" id="PS51121">
    <property type="entry name" value="NTA"/>
    <property type="match status" value="1"/>
</dbReference>
<dbReference type="AlphaFoldDB" id="A0A2T7PUF7"/>
<dbReference type="EMBL" id="PZQS01000002">
    <property type="protein sequence ID" value="PVD37048.1"/>
    <property type="molecule type" value="Genomic_DNA"/>
</dbReference>
<dbReference type="OrthoDB" id="126772at2759"/>
<dbReference type="InterPro" id="IPR004850">
    <property type="entry name" value="NtA_dom"/>
</dbReference>
<protein>
    <recommendedName>
        <fullName evidence="3">NtA domain-containing protein</fullName>
    </recommendedName>
</protein>
<dbReference type="GO" id="GO:0005886">
    <property type="term" value="C:plasma membrane"/>
    <property type="evidence" value="ECO:0007669"/>
    <property type="project" value="GOC"/>
</dbReference>
<evidence type="ECO:0000313" key="4">
    <source>
        <dbReference type="EMBL" id="PVD37048.1"/>
    </source>
</evidence>
<evidence type="ECO:0000256" key="1">
    <source>
        <dbReference type="PROSITE-ProRule" id="PRU00443"/>
    </source>
</evidence>
<evidence type="ECO:0000313" key="5">
    <source>
        <dbReference type="Proteomes" id="UP000245119"/>
    </source>
</evidence>
<keyword evidence="2" id="KW-0732">Signal</keyword>